<organism evidence="1 2">
    <name type="scientific">Metabacillus malikii</name>
    <dbReference type="NCBI Taxonomy" id="1504265"/>
    <lineage>
        <taxon>Bacteria</taxon>
        <taxon>Bacillati</taxon>
        <taxon>Bacillota</taxon>
        <taxon>Bacilli</taxon>
        <taxon>Bacillales</taxon>
        <taxon>Bacillaceae</taxon>
        <taxon>Metabacillus</taxon>
    </lineage>
</organism>
<comment type="caution">
    <text evidence="1">The sequence shown here is derived from an EMBL/GenBank/DDBJ whole genome shotgun (WGS) entry which is preliminary data.</text>
</comment>
<keyword evidence="2" id="KW-1185">Reference proteome</keyword>
<accession>A0ABT9ZD89</accession>
<reference evidence="1 2" key="1">
    <citation type="submission" date="2023-07" db="EMBL/GenBank/DDBJ databases">
        <title>Genomic Encyclopedia of Type Strains, Phase IV (KMG-IV): sequencing the most valuable type-strain genomes for metagenomic binning, comparative biology and taxonomic classification.</title>
        <authorList>
            <person name="Goeker M."/>
        </authorList>
    </citation>
    <scope>NUCLEOTIDE SEQUENCE [LARGE SCALE GENOMIC DNA]</scope>
    <source>
        <strain evidence="1 2">DSM 29005</strain>
    </source>
</reference>
<dbReference type="EMBL" id="JAUSUD010000005">
    <property type="protein sequence ID" value="MDQ0230231.1"/>
    <property type="molecule type" value="Genomic_DNA"/>
</dbReference>
<protein>
    <submittedName>
        <fullName evidence="1">Uncharacterized protein</fullName>
    </submittedName>
</protein>
<gene>
    <name evidence="1" type="ORF">J2S19_001485</name>
</gene>
<evidence type="ECO:0000313" key="1">
    <source>
        <dbReference type="EMBL" id="MDQ0230231.1"/>
    </source>
</evidence>
<dbReference type="Proteomes" id="UP001234495">
    <property type="component" value="Unassembled WGS sequence"/>
</dbReference>
<sequence length="65" mass="7566">MKTKDKDIYRYGINDIEIKLFEKSLENKRHNHLWHLVIEERNILCSIKIISGNKGSKTPGPDGMV</sequence>
<name>A0ABT9ZD89_9BACI</name>
<evidence type="ECO:0000313" key="2">
    <source>
        <dbReference type="Proteomes" id="UP001234495"/>
    </source>
</evidence>
<proteinExistence type="predicted"/>